<dbReference type="Pfam" id="PF00069">
    <property type="entry name" value="Pkinase"/>
    <property type="match status" value="1"/>
</dbReference>
<protein>
    <recommendedName>
        <fullName evidence="2">cGMP-dependent protein kinase</fullName>
        <ecNumber evidence="2">2.7.11.12</ecNumber>
    </recommendedName>
</protein>
<sequence>MFNCCHRKIDRNESHGEMRRRTGKLSQPVKNTDLSVVPVIPKTPEEKDAIRKAIQENEFLSDVLQGNRLNSVVDTMYLRETNEDEDIVREGEFGNQLYISYEGKYSIFKDNQKIVTFNDIRVFGELSLLYNAKRLASIRSISNGKLWVLDCIVFKALIVKTALEEQTEMIEFLQKVPKLNAVSVELLMRVANLFQVEFFQSDFDIVTEGENADKFYVIRAGEVEVSKSAEKLDVVLGKGKFFGELAILKEDVRQATITAKSPGVECLTLSSKQFMDHFGDLEEFINIKLSNEYTPVQEIREFNEIEISDLTLVTTLGAGGYGRVELVRHKKDANQVFALKYIKKEKAVSIAAQDHIKNEKELQMSCNSKFIVRLYRTYKDPKYVYFLLECCLGGDMFNLMRKKFPKGFAETASKFYAACVLEGLAYLHERGIAYRDLKPENIVVSSNGYIKLTDFGFAKLMDSKDKAFTFVGTPEYIAPEIIKNEGHNIEVDYWAYGIFIYELFTSRTPFRSRDPSNLKTYRMILQGIDHVAFPNTIPSKAKQIIKQLCRPKGFERLGCQKNGIKDIKSHHWFGNFHWGALSERKLLPPFKPDLKSNTDTRCFQKFRGDTSVPQDEFSDWDKDF</sequence>
<dbReference type="InterPro" id="IPR000961">
    <property type="entry name" value="AGC-kinase_C"/>
</dbReference>
<keyword evidence="9" id="KW-0142">cGMP-binding</keyword>
<dbReference type="CDD" id="cd05572">
    <property type="entry name" value="STKc_cGK"/>
    <property type="match status" value="1"/>
</dbReference>
<dbReference type="InterPro" id="IPR000595">
    <property type="entry name" value="cNMP-bd_dom"/>
</dbReference>
<feature type="active site" description="Proton acceptor" evidence="12">
    <location>
        <position position="436"/>
    </location>
</feature>
<dbReference type="SUPFAM" id="SSF51206">
    <property type="entry name" value="cAMP-binding domain-like"/>
    <property type="match status" value="2"/>
</dbReference>
<dbReference type="PIRSF" id="PIRSF000559">
    <property type="entry name" value="cGMP-dep_kinase"/>
    <property type="match status" value="1"/>
</dbReference>
<dbReference type="Proteomes" id="UP001154078">
    <property type="component" value="Chromosome 5"/>
</dbReference>
<keyword evidence="19" id="KW-1185">Reference proteome</keyword>
<dbReference type="PROSITE" id="PS00889">
    <property type="entry name" value="CNMP_BINDING_2"/>
    <property type="match status" value="1"/>
</dbReference>
<dbReference type="EMBL" id="OV121136">
    <property type="protein sequence ID" value="CAH0558034.1"/>
    <property type="molecule type" value="Genomic_DNA"/>
</dbReference>
<accession>A0A9P0B7A2</accession>
<keyword evidence="7" id="KW-0418">Kinase</keyword>
<reference evidence="18" key="1">
    <citation type="submission" date="2021-12" db="EMBL/GenBank/DDBJ databases">
        <authorList>
            <person name="King R."/>
        </authorList>
    </citation>
    <scope>NUCLEOTIDE SEQUENCE</scope>
</reference>
<gene>
    <name evidence="18" type="ORF">MELIAE_LOCUS8599</name>
</gene>
<dbReference type="InterPro" id="IPR018488">
    <property type="entry name" value="cNMP-bd_CS"/>
</dbReference>
<dbReference type="GO" id="GO:0004692">
    <property type="term" value="F:cGMP-dependent protein kinase activity"/>
    <property type="evidence" value="ECO:0007669"/>
    <property type="project" value="UniProtKB-EC"/>
</dbReference>
<dbReference type="GO" id="GO:0030553">
    <property type="term" value="F:cGMP binding"/>
    <property type="evidence" value="ECO:0007669"/>
    <property type="project" value="UniProtKB-KW"/>
</dbReference>
<dbReference type="PROSITE" id="PS00107">
    <property type="entry name" value="PROTEIN_KINASE_ATP"/>
    <property type="match status" value="1"/>
</dbReference>
<dbReference type="SMART" id="SM00133">
    <property type="entry name" value="S_TK_X"/>
    <property type="match status" value="1"/>
</dbReference>
<dbReference type="OrthoDB" id="6723712at2759"/>
<dbReference type="InterPro" id="IPR018490">
    <property type="entry name" value="cNMP-bd_dom_sf"/>
</dbReference>
<dbReference type="InterPro" id="IPR000719">
    <property type="entry name" value="Prot_kinase_dom"/>
</dbReference>
<keyword evidence="6 13" id="KW-0547">Nucleotide-binding</keyword>
<dbReference type="PROSITE" id="PS50011">
    <property type="entry name" value="PROTEIN_KINASE_DOM"/>
    <property type="match status" value="1"/>
</dbReference>
<evidence type="ECO:0000259" key="17">
    <source>
        <dbReference type="PROSITE" id="PS51285"/>
    </source>
</evidence>
<dbReference type="FunFam" id="1.10.510.10:FF:000210">
    <property type="entry name" value="Non-specific serine/threonine protein kinase"/>
    <property type="match status" value="1"/>
</dbReference>
<feature type="domain" description="Cyclic nucleotide-binding" evidence="16">
    <location>
        <begin position="178"/>
        <end position="274"/>
    </location>
</feature>
<dbReference type="InterPro" id="IPR017441">
    <property type="entry name" value="Protein_kinase_ATP_BS"/>
</dbReference>
<dbReference type="Gene3D" id="2.60.120.10">
    <property type="entry name" value="Jelly Rolls"/>
    <property type="match status" value="2"/>
</dbReference>
<dbReference type="InterPro" id="IPR011009">
    <property type="entry name" value="Kinase-like_dom_sf"/>
</dbReference>
<evidence type="ECO:0000256" key="13">
    <source>
        <dbReference type="PIRSR" id="PIRSR000559-2"/>
    </source>
</evidence>
<keyword evidence="8 13" id="KW-0067">ATP-binding</keyword>
<dbReference type="Gene3D" id="1.10.510.10">
    <property type="entry name" value="Transferase(Phosphotransferase) domain 1"/>
    <property type="match status" value="1"/>
</dbReference>
<evidence type="ECO:0000256" key="7">
    <source>
        <dbReference type="ARBA" id="ARBA00022777"/>
    </source>
</evidence>
<evidence type="ECO:0000256" key="2">
    <source>
        <dbReference type="ARBA" id="ARBA00012428"/>
    </source>
</evidence>
<organism evidence="18 19">
    <name type="scientific">Brassicogethes aeneus</name>
    <name type="common">Rape pollen beetle</name>
    <name type="synonym">Meligethes aeneus</name>
    <dbReference type="NCBI Taxonomy" id="1431903"/>
    <lineage>
        <taxon>Eukaryota</taxon>
        <taxon>Metazoa</taxon>
        <taxon>Ecdysozoa</taxon>
        <taxon>Arthropoda</taxon>
        <taxon>Hexapoda</taxon>
        <taxon>Insecta</taxon>
        <taxon>Pterygota</taxon>
        <taxon>Neoptera</taxon>
        <taxon>Endopterygota</taxon>
        <taxon>Coleoptera</taxon>
        <taxon>Polyphaga</taxon>
        <taxon>Cucujiformia</taxon>
        <taxon>Nitidulidae</taxon>
        <taxon>Meligethinae</taxon>
        <taxon>Brassicogethes</taxon>
    </lineage>
</organism>
<feature type="binding site" evidence="13">
    <location>
        <begin position="316"/>
        <end position="324"/>
    </location>
    <ligand>
        <name>ATP</name>
        <dbReference type="ChEBI" id="CHEBI:30616"/>
    </ligand>
</feature>
<dbReference type="GO" id="GO:0005524">
    <property type="term" value="F:ATP binding"/>
    <property type="evidence" value="ECO:0007669"/>
    <property type="project" value="UniProtKB-UniRule"/>
</dbReference>
<dbReference type="AlphaFoldDB" id="A0A9P0B7A2"/>
<comment type="catalytic activity">
    <reaction evidence="11">
        <text>L-seryl-[protein] + ATP = O-phospho-L-seryl-[protein] + ADP + H(+)</text>
        <dbReference type="Rhea" id="RHEA:17989"/>
        <dbReference type="Rhea" id="RHEA-COMP:9863"/>
        <dbReference type="Rhea" id="RHEA-COMP:11604"/>
        <dbReference type="ChEBI" id="CHEBI:15378"/>
        <dbReference type="ChEBI" id="CHEBI:29999"/>
        <dbReference type="ChEBI" id="CHEBI:30616"/>
        <dbReference type="ChEBI" id="CHEBI:83421"/>
        <dbReference type="ChEBI" id="CHEBI:456216"/>
        <dbReference type="EC" id="2.7.11.12"/>
    </reaction>
</comment>
<feature type="domain" description="AGC-kinase C-terminal" evidence="17">
    <location>
        <begin position="574"/>
        <end position="624"/>
    </location>
</feature>
<evidence type="ECO:0000256" key="10">
    <source>
        <dbReference type="ARBA" id="ARBA00047298"/>
    </source>
</evidence>
<feature type="domain" description="Cyclic nucleotide-binding" evidence="16">
    <location>
        <begin position="60"/>
        <end position="175"/>
    </location>
</feature>
<keyword evidence="3" id="KW-0723">Serine/threonine-protein kinase</keyword>
<dbReference type="InterPro" id="IPR002374">
    <property type="entry name" value="cGMP_dep_kinase"/>
</dbReference>
<feature type="binding site" evidence="13">
    <location>
        <position position="340"/>
    </location>
    <ligand>
        <name>ATP</name>
        <dbReference type="ChEBI" id="CHEBI:30616"/>
    </ligand>
</feature>
<evidence type="ECO:0000256" key="3">
    <source>
        <dbReference type="ARBA" id="ARBA00022527"/>
    </source>
</evidence>
<dbReference type="PROSITE" id="PS50042">
    <property type="entry name" value="CNMP_BINDING_3"/>
    <property type="match status" value="2"/>
</dbReference>
<keyword evidence="5" id="KW-0808">Transferase</keyword>
<dbReference type="SMART" id="SM00220">
    <property type="entry name" value="S_TKc"/>
    <property type="match status" value="1"/>
</dbReference>
<dbReference type="InterPro" id="IPR014710">
    <property type="entry name" value="RmlC-like_jellyroll"/>
</dbReference>
<evidence type="ECO:0000256" key="4">
    <source>
        <dbReference type="ARBA" id="ARBA00022535"/>
    </source>
</evidence>
<evidence type="ECO:0000256" key="8">
    <source>
        <dbReference type="ARBA" id="ARBA00022840"/>
    </source>
</evidence>
<dbReference type="SUPFAM" id="SSF56112">
    <property type="entry name" value="Protein kinase-like (PK-like)"/>
    <property type="match status" value="1"/>
</dbReference>
<dbReference type="Pfam" id="PF00027">
    <property type="entry name" value="cNMP_binding"/>
    <property type="match status" value="2"/>
</dbReference>
<dbReference type="PROSITE" id="PS00888">
    <property type="entry name" value="CNMP_BINDING_1"/>
    <property type="match status" value="1"/>
</dbReference>
<evidence type="ECO:0000313" key="19">
    <source>
        <dbReference type="Proteomes" id="UP001154078"/>
    </source>
</evidence>
<comment type="catalytic activity">
    <reaction evidence="10">
        <text>L-threonyl-[protein] + ATP = O-phospho-L-threonyl-[protein] + ADP + H(+)</text>
        <dbReference type="Rhea" id="RHEA:46608"/>
        <dbReference type="Rhea" id="RHEA-COMP:11060"/>
        <dbReference type="Rhea" id="RHEA-COMP:11605"/>
        <dbReference type="ChEBI" id="CHEBI:15378"/>
        <dbReference type="ChEBI" id="CHEBI:30013"/>
        <dbReference type="ChEBI" id="CHEBI:30616"/>
        <dbReference type="ChEBI" id="CHEBI:61977"/>
        <dbReference type="ChEBI" id="CHEBI:456216"/>
        <dbReference type="EC" id="2.7.11.12"/>
    </reaction>
</comment>
<evidence type="ECO:0000256" key="11">
    <source>
        <dbReference type="ARBA" id="ARBA00047462"/>
    </source>
</evidence>
<dbReference type="InterPro" id="IPR035014">
    <property type="entry name" value="STKc_cGK"/>
</dbReference>
<feature type="binding site" evidence="14">
    <location>
        <position position="344"/>
    </location>
    <ligand>
        <name>ATP</name>
        <dbReference type="ChEBI" id="CHEBI:30616"/>
    </ligand>
</feature>
<dbReference type="PANTHER" id="PTHR24353:SF144">
    <property type="match status" value="1"/>
</dbReference>
<dbReference type="CDD" id="cd00038">
    <property type="entry name" value="CAP_ED"/>
    <property type="match status" value="2"/>
</dbReference>
<evidence type="ECO:0000259" key="16">
    <source>
        <dbReference type="PROSITE" id="PS50042"/>
    </source>
</evidence>
<evidence type="ECO:0000259" key="15">
    <source>
        <dbReference type="PROSITE" id="PS50011"/>
    </source>
</evidence>
<feature type="domain" description="Protein kinase" evidence="15">
    <location>
        <begin position="310"/>
        <end position="573"/>
    </location>
</feature>
<evidence type="ECO:0000313" key="18">
    <source>
        <dbReference type="EMBL" id="CAH0558034.1"/>
    </source>
</evidence>
<proteinExistence type="inferred from homology"/>
<comment type="similarity">
    <text evidence="1">Belongs to the protein kinase superfamily. AGC Ser/Thr protein kinase family. cGMP subfamily.</text>
</comment>
<keyword evidence="4" id="KW-0140">cGMP</keyword>
<dbReference type="EC" id="2.7.11.12" evidence="2"/>
<dbReference type="SMART" id="SM00100">
    <property type="entry name" value="cNMP"/>
    <property type="match status" value="2"/>
</dbReference>
<dbReference type="PANTHER" id="PTHR24353">
    <property type="entry name" value="CYCLIC NUCLEOTIDE-DEPENDENT PROTEIN KINASE"/>
    <property type="match status" value="1"/>
</dbReference>
<evidence type="ECO:0000256" key="6">
    <source>
        <dbReference type="ARBA" id="ARBA00022741"/>
    </source>
</evidence>
<name>A0A9P0B7A2_BRAAE</name>
<evidence type="ECO:0000256" key="9">
    <source>
        <dbReference type="ARBA" id="ARBA00022992"/>
    </source>
</evidence>
<evidence type="ECO:0000256" key="14">
    <source>
        <dbReference type="PROSITE-ProRule" id="PRU10141"/>
    </source>
</evidence>
<evidence type="ECO:0000256" key="12">
    <source>
        <dbReference type="PIRSR" id="PIRSR000559-1"/>
    </source>
</evidence>
<dbReference type="PROSITE" id="PS51285">
    <property type="entry name" value="AGC_KINASE_CTER"/>
    <property type="match status" value="1"/>
</dbReference>
<dbReference type="InterPro" id="IPR008271">
    <property type="entry name" value="Ser/Thr_kinase_AS"/>
</dbReference>
<evidence type="ECO:0000256" key="5">
    <source>
        <dbReference type="ARBA" id="ARBA00022679"/>
    </source>
</evidence>
<dbReference type="PROSITE" id="PS00108">
    <property type="entry name" value="PROTEIN_KINASE_ST"/>
    <property type="match status" value="1"/>
</dbReference>
<evidence type="ECO:0000256" key="1">
    <source>
        <dbReference type="ARBA" id="ARBA00006352"/>
    </source>
</evidence>
<dbReference type="Gene3D" id="3.30.200.20">
    <property type="entry name" value="Phosphorylase Kinase, domain 1"/>
    <property type="match status" value="1"/>
</dbReference>